<gene>
    <name evidence="12" type="primary">pcrA</name>
    <name evidence="12" type="ORF">E6W99_16250</name>
</gene>
<evidence type="ECO:0000256" key="4">
    <source>
        <dbReference type="ARBA" id="ARBA00022806"/>
    </source>
</evidence>
<dbReference type="PANTHER" id="PTHR11070:SF2">
    <property type="entry name" value="ATP-DEPENDENT DNA HELICASE SRS2"/>
    <property type="match status" value="1"/>
</dbReference>
<keyword evidence="13" id="KW-1185">Reference proteome</keyword>
<evidence type="ECO:0000256" key="10">
    <source>
        <dbReference type="PROSITE-ProRule" id="PRU00560"/>
    </source>
</evidence>
<dbReference type="GO" id="GO:0033202">
    <property type="term" value="C:DNA helicase complex"/>
    <property type="evidence" value="ECO:0007669"/>
    <property type="project" value="TreeGrafter"/>
</dbReference>
<dbReference type="SUPFAM" id="SSF52540">
    <property type="entry name" value="P-loop containing nucleoside triphosphate hydrolases"/>
    <property type="match status" value="1"/>
</dbReference>
<dbReference type="InterPro" id="IPR014017">
    <property type="entry name" value="DNA_helicase_UvrD-like_C"/>
</dbReference>
<evidence type="ECO:0000313" key="13">
    <source>
        <dbReference type="Proteomes" id="UP000310334"/>
    </source>
</evidence>
<evidence type="ECO:0000256" key="7">
    <source>
        <dbReference type="ARBA" id="ARBA00023235"/>
    </source>
</evidence>
<dbReference type="RefSeq" id="WP_136355722.1">
    <property type="nucleotide sequence ID" value="NZ_CP046266.1"/>
</dbReference>
<comment type="caution">
    <text evidence="12">The sequence shown here is derived from an EMBL/GenBank/DDBJ whole genome shotgun (WGS) entry which is preliminary data.</text>
</comment>
<dbReference type="AlphaFoldDB" id="A0A4S4BST2"/>
<proteinExistence type="inferred from homology"/>
<feature type="binding site" evidence="10">
    <location>
        <begin position="31"/>
        <end position="38"/>
    </location>
    <ligand>
        <name>ATP</name>
        <dbReference type="ChEBI" id="CHEBI:30616"/>
    </ligand>
</feature>
<dbReference type="InterPro" id="IPR014016">
    <property type="entry name" value="UvrD-like_ATP-bd"/>
</dbReference>
<dbReference type="InterPro" id="IPR027417">
    <property type="entry name" value="P-loop_NTPase"/>
</dbReference>
<evidence type="ECO:0000256" key="1">
    <source>
        <dbReference type="ARBA" id="ARBA00009922"/>
    </source>
</evidence>
<dbReference type="EC" id="5.6.2.4" evidence="11"/>
<dbReference type="CDD" id="cd17932">
    <property type="entry name" value="DEXQc_UvrD"/>
    <property type="match status" value="1"/>
</dbReference>
<dbReference type="GO" id="GO:0005829">
    <property type="term" value="C:cytosol"/>
    <property type="evidence" value="ECO:0007669"/>
    <property type="project" value="TreeGrafter"/>
</dbReference>
<evidence type="ECO:0000256" key="3">
    <source>
        <dbReference type="ARBA" id="ARBA00022801"/>
    </source>
</evidence>
<evidence type="ECO:0000256" key="2">
    <source>
        <dbReference type="ARBA" id="ARBA00022741"/>
    </source>
</evidence>
<keyword evidence="5 10" id="KW-0067">ATP-binding</keyword>
<dbReference type="FunFam" id="1.10.10.160:FF:000001">
    <property type="entry name" value="ATP-dependent DNA helicase"/>
    <property type="match status" value="1"/>
</dbReference>
<dbReference type="Gene3D" id="1.10.10.160">
    <property type="match status" value="1"/>
</dbReference>
<keyword evidence="6 11" id="KW-0238">DNA-binding</keyword>
<dbReference type="GO" id="GO:0043138">
    <property type="term" value="F:3'-5' DNA helicase activity"/>
    <property type="evidence" value="ECO:0007669"/>
    <property type="project" value="UniProtKB-EC"/>
</dbReference>
<dbReference type="PROSITE" id="PS51217">
    <property type="entry name" value="UVRD_HELICASE_CTER"/>
    <property type="match status" value="1"/>
</dbReference>
<dbReference type="CDD" id="cd18807">
    <property type="entry name" value="SF1_C_UvrD"/>
    <property type="match status" value="1"/>
</dbReference>
<dbReference type="Proteomes" id="UP000310334">
    <property type="component" value="Unassembled WGS sequence"/>
</dbReference>
<keyword evidence="4 10" id="KW-0347">Helicase</keyword>
<dbReference type="FunFam" id="1.10.486.10:FF:000003">
    <property type="entry name" value="ATP-dependent DNA helicase"/>
    <property type="match status" value="1"/>
</dbReference>
<dbReference type="InterPro" id="IPR005751">
    <property type="entry name" value="ATP-dep_DNA_helicase_PcrA"/>
</dbReference>
<dbReference type="Pfam" id="PF21196">
    <property type="entry name" value="PcrA_UvrD_tudor"/>
    <property type="match status" value="1"/>
</dbReference>
<reference evidence="12 13" key="1">
    <citation type="submission" date="2019-04" db="EMBL/GenBank/DDBJ databases">
        <title>Bacillus sediminilitoris sp. nov., isolated from a tidal flat sediment on the East China Sea.</title>
        <authorList>
            <person name="Wei Y."/>
            <person name="Mao H."/>
            <person name="Fang J."/>
        </authorList>
    </citation>
    <scope>NUCLEOTIDE SEQUENCE [LARGE SCALE GENOMIC DNA]</scope>
    <source>
        <strain evidence="12 13">DSL-17</strain>
    </source>
</reference>
<dbReference type="OrthoDB" id="9810135at2"/>
<organism evidence="12 13">
    <name type="scientific">Metabacillus sediminilitoris</name>
    <dbReference type="NCBI Taxonomy" id="2567941"/>
    <lineage>
        <taxon>Bacteria</taxon>
        <taxon>Bacillati</taxon>
        <taxon>Bacillota</taxon>
        <taxon>Bacilli</taxon>
        <taxon>Bacillales</taxon>
        <taxon>Bacillaceae</taxon>
        <taxon>Metabacillus</taxon>
    </lineage>
</organism>
<evidence type="ECO:0000256" key="5">
    <source>
        <dbReference type="ARBA" id="ARBA00022840"/>
    </source>
</evidence>
<dbReference type="Gene3D" id="1.10.486.10">
    <property type="entry name" value="PCRA, domain 4"/>
    <property type="match status" value="1"/>
</dbReference>
<keyword evidence="2 10" id="KW-0547">Nucleotide-binding</keyword>
<dbReference type="PANTHER" id="PTHR11070">
    <property type="entry name" value="UVRD / RECB / PCRA DNA HELICASE FAMILY MEMBER"/>
    <property type="match status" value="1"/>
</dbReference>
<evidence type="ECO:0000256" key="8">
    <source>
        <dbReference type="ARBA" id="ARBA00034617"/>
    </source>
</evidence>
<dbReference type="GO" id="GO:0009314">
    <property type="term" value="P:response to radiation"/>
    <property type="evidence" value="ECO:0007669"/>
    <property type="project" value="UniProtKB-ARBA"/>
</dbReference>
<comment type="catalytic activity">
    <reaction evidence="9 11">
        <text>ATP + H2O = ADP + phosphate + H(+)</text>
        <dbReference type="Rhea" id="RHEA:13065"/>
        <dbReference type="ChEBI" id="CHEBI:15377"/>
        <dbReference type="ChEBI" id="CHEBI:15378"/>
        <dbReference type="ChEBI" id="CHEBI:30616"/>
        <dbReference type="ChEBI" id="CHEBI:43474"/>
        <dbReference type="ChEBI" id="CHEBI:456216"/>
        <dbReference type="EC" id="5.6.2.4"/>
    </reaction>
</comment>
<accession>A0A4S4BST2</accession>
<dbReference type="GO" id="GO:0003677">
    <property type="term" value="F:DNA binding"/>
    <property type="evidence" value="ECO:0007669"/>
    <property type="project" value="UniProtKB-KW"/>
</dbReference>
<evidence type="ECO:0000256" key="11">
    <source>
        <dbReference type="RuleBase" id="RU364053"/>
    </source>
</evidence>
<dbReference type="InterPro" id="IPR000212">
    <property type="entry name" value="DNA_helicase_UvrD/REP"/>
</dbReference>
<dbReference type="Pfam" id="PF13361">
    <property type="entry name" value="UvrD_C"/>
    <property type="match status" value="1"/>
</dbReference>
<comment type="catalytic activity">
    <reaction evidence="8">
        <text>Couples ATP hydrolysis with the unwinding of duplex DNA by translocating in the 3'-5' direction.</text>
        <dbReference type="EC" id="5.6.2.4"/>
    </reaction>
</comment>
<dbReference type="InterPro" id="IPR013986">
    <property type="entry name" value="DExx_box_DNA_helicase_dom_sf"/>
</dbReference>
<keyword evidence="3 10" id="KW-0378">Hydrolase</keyword>
<dbReference type="PROSITE" id="PS51198">
    <property type="entry name" value="UVRD_HELICASE_ATP_BIND"/>
    <property type="match status" value="1"/>
</dbReference>
<dbReference type="GO" id="GO:0000725">
    <property type="term" value="P:recombinational repair"/>
    <property type="evidence" value="ECO:0007669"/>
    <property type="project" value="TreeGrafter"/>
</dbReference>
<dbReference type="Gene3D" id="3.40.50.300">
    <property type="entry name" value="P-loop containing nucleotide triphosphate hydrolases"/>
    <property type="match status" value="2"/>
</dbReference>
<dbReference type="Pfam" id="PF00580">
    <property type="entry name" value="UvrD-helicase"/>
    <property type="match status" value="1"/>
</dbReference>
<sequence>MQFLSNQLLTGLNNMQQEAVKTTDGPLLIMAGAGSGKTRVLTHRIAYLMIEKQIAPWNILAITFTNKAAREMKERIQHILGPGADEIWISTFHSMCVRILRRDSDRMGINRNFSILDTTDQLSVIKTVLKEKNLDPKKYEPRSILGSISSAKNELITPDEYDKTANSHYEQMVSEVYKEYQRKLRKNQSLDFDDLIMTTIQLFQRVPEVLESYQRKFQYIHVDEYQDTNRAQYMLVKLLAARFKNLCVVGDSDQSIYRWRGADIANILSFEKDYPQANVILLEQNYRSTKLILEAANEVIKNNSNRKPKKLWTENQQGSKISYYRADSEAAEGQFVAGKIKQLVESGQRKLSDIAILYRTNAQSRIIEEVLLKSNLNYTIVGGIKFYDRKEIKDLLAYLRLIANPDDDISLARIINVPKRGVGSTSVDKIANYAIDNDLSLFQALYEIEQIGVSARVINALVEFRELIRNLGNMQDYLSVTELAEEIIDKSGYREMLKLEKTLEAQSRLENIDEFLSVTQTFEKQNDDKSLVAFLTDLALVSDIDKLDEDDQDQSNAIVLMTLHSAKGLEFPVVFLIGLEEGVFPHSRSLMEEDEMQEERRLMYVGVTRAEKELFITNAQMRTLFGRTSMNPESRFIAEIPSELVENLNEEKKKSISSSSSFNSARRLEKRPPVSRPIAASTGGDDISWAVGDKAEHKKWGIGTVVSVKGSGEGKELDIAFPSPVGIKRLLAKFAPINRI</sequence>
<dbReference type="GO" id="GO:0005524">
    <property type="term" value="F:ATP binding"/>
    <property type="evidence" value="ECO:0007669"/>
    <property type="project" value="UniProtKB-UniRule"/>
</dbReference>
<evidence type="ECO:0000256" key="6">
    <source>
        <dbReference type="ARBA" id="ARBA00023125"/>
    </source>
</evidence>
<name>A0A4S4BST2_9BACI</name>
<comment type="similarity">
    <text evidence="1 11">Belongs to the helicase family. UvrD subfamily.</text>
</comment>
<evidence type="ECO:0000313" key="12">
    <source>
        <dbReference type="EMBL" id="THF78113.1"/>
    </source>
</evidence>
<keyword evidence="7" id="KW-0413">Isomerase</keyword>
<evidence type="ECO:0000256" key="9">
    <source>
        <dbReference type="ARBA" id="ARBA00048988"/>
    </source>
</evidence>
<dbReference type="NCBIfam" id="TIGR01073">
    <property type="entry name" value="pcrA"/>
    <property type="match status" value="1"/>
</dbReference>
<dbReference type="GO" id="GO:0006260">
    <property type="term" value="P:DNA replication"/>
    <property type="evidence" value="ECO:0007669"/>
    <property type="project" value="InterPro"/>
</dbReference>
<dbReference type="EMBL" id="SSNT01000012">
    <property type="protein sequence ID" value="THF78113.1"/>
    <property type="molecule type" value="Genomic_DNA"/>
</dbReference>
<protein>
    <recommendedName>
        <fullName evidence="11">ATP-dependent DNA helicase</fullName>
        <ecNumber evidence="11">5.6.2.4</ecNumber>
    </recommendedName>
</protein>
<dbReference type="GO" id="GO:0016787">
    <property type="term" value="F:hydrolase activity"/>
    <property type="evidence" value="ECO:0007669"/>
    <property type="project" value="UniProtKB-UniRule"/>
</dbReference>